<dbReference type="AlphaFoldDB" id="A0A9D4MM90"/>
<reference evidence="1" key="1">
    <citation type="journal article" date="2019" name="bioRxiv">
        <title>The Genome of the Zebra Mussel, Dreissena polymorpha: A Resource for Invasive Species Research.</title>
        <authorList>
            <person name="McCartney M.A."/>
            <person name="Auch B."/>
            <person name="Kono T."/>
            <person name="Mallez S."/>
            <person name="Zhang Y."/>
            <person name="Obille A."/>
            <person name="Becker A."/>
            <person name="Abrahante J.E."/>
            <person name="Garbe J."/>
            <person name="Badalamenti J.P."/>
            <person name="Herman A."/>
            <person name="Mangelson H."/>
            <person name="Liachko I."/>
            <person name="Sullivan S."/>
            <person name="Sone E.D."/>
            <person name="Koren S."/>
            <person name="Silverstein K.A.T."/>
            <person name="Beckman K.B."/>
            <person name="Gohl D.M."/>
        </authorList>
    </citation>
    <scope>NUCLEOTIDE SEQUENCE</scope>
    <source>
        <strain evidence="1">Duluth1</strain>
        <tissue evidence="1">Whole animal</tissue>
    </source>
</reference>
<gene>
    <name evidence="1" type="ORF">DPMN_002772</name>
</gene>
<keyword evidence="2" id="KW-1185">Reference proteome</keyword>
<evidence type="ECO:0000313" key="1">
    <source>
        <dbReference type="EMBL" id="KAH3878871.1"/>
    </source>
</evidence>
<organism evidence="1 2">
    <name type="scientific">Dreissena polymorpha</name>
    <name type="common">Zebra mussel</name>
    <name type="synonym">Mytilus polymorpha</name>
    <dbReference type="NCBI Taxonomy" id="45954"/>
    <lineage>
        <taxon>Eukaryota</taxon>
        <taxon>Metazoa</taxon>
        <taxon>Spiralia</taxon>
        <taxon>Lophotrochozoa</taxon>
        <taxon>Mollusca</taxon>
        <taxon>Bivalvia</taxon>
        <taxon>Autobranchia</taxon>
        <taxon>Heteroconchia</taxon>
        <taxon>Euheterodonta</taxon>
        <taxon>Imparidentia</taxon>
        <taxon>Neoheterodontei</taxon>
        <taxon>Myida</taxon>
        <taxon>Dreissenoidea</taxon>
        <taxon>Dreissenidae</taxon>
        <taxon>Dreissena</taxon>
    </lineage>
</organism>
<protein>
    <submittedName>
        <fullName evidence="1">Uncharacterized protein</fullName>
    </submittedName>
</protein>
<dbReference type="Proteomes" id="UP000828390">
    <property type="component" value="Unassembled WGS sequence"/>
</dbReference>
<sequence>MICRVDEVRTTRYGKNSFRFEAVQVWNSLPEDIRTVDKYKDFVRLIRTWTDSKCKCAMCE</sequence>
<proteinExistence type="predicted"/>
<dbReference type="EMBL" id="JAIWYP010000001">
    <property type="protein sequence ID" value="KAH3878871.1"/>
    <property type="molecule type" value="Genomic_DNA"/>
</dbReference>
<comment type="caution">
    <text evidence="1">The sequence shown here is derived from an EMBL/GenBank/DDBJ whole genome shotgun (WGS) entry which is preliminary data.</text>
</comment>
<accession>A0A9D4MM90</accession>
<name>A0A9D4MM90_DREPO</name>
<evidence type="ECO:0000313" key="2">
    <source>
        <dbReference type="Proteomes" id="UP000828390"/>
    </source>
</evidence>
<reference evidence="1" key="2">
    <citation type="submission" date="2020-11" db="EMBL/GenBank/DDBJ databases">
        <authorList>
            <person name="McCartney M.A."/>
            <person name="Auch B."/>
            <person name="Kono T."/>
            <person name="Mallez S."/>
            <person name="Becker A."/>
            <person name="Gohl D.M."/>
            <person name="Silverstein K.A.T."/>
            <person name="Koren S."/>
            <person name="Bechman K.B."/>
            <person name="Herman A."/>
            <person name="Abrahante J.E."/>
            <person name="Garbe J."/>
        </authorList>
    </citation>
    <scope>NUCLEOTIDE SEQUENCE</scope>
    <source>
        <strain evidence="1">Duluth1</strain>
        <tissue evidence="1">Whole animal</tissue>
    </source>
</reference>